<dbReference type="InterPro" id="IPR017795">
    <property type="entry name" value="ABBA_NscD-like"/>
</dbReference>
<accession>A0A5N6TV55</accession>
<keyword evidence="3 4" id="KW-0808">Transferase</keyword>
<dbReference type="PANTHER" id="PTHR40627">
    <property type="entry name" value="INDOLE PRENYLTRANSFERASE TDIB-RELATED"/>
    <property type="match status" value="1"/>
</dbReference>
<dbReference type="Pfam" id="PF11991">
    <property type="entry name" value="Trp_DMAT"/>
    <property type="match status" value="1"/>
</dbReference>
<dbReference type="SFLD" id="SFLDG01162">
    <property type="entry name" value="I"/>
    <property type="match status" value="1"/>
</dbReference>
<evidence type="ECO:0000256" key="3">
    <source>
        <dbReference type="ARBA" id="ARBA00022679"/>
    </source>
</evidence>
<dbReference type="NCBIfam" id="TIGR03429">
    <property type="entry name" value="arom_pren_DMATS"/>
    <property type="match status" value="1"/>
</dbReference>
<dbReference type="GO" id="GO:0016765">
    <property type="term" value="F:transferase activity, transferring alkyl or aryl (other than methyl) groups"/>
    <property type="evidence" value="ECO:0007669"/>
    <property type="project" value="InterPro"/>
</dbReference>
<evidence type="ECO:0000256" key="2">
    <source>
        <dbReference type="ARBA" id="ARBA00010209"/>
    </source>
</evidence>
<evidence type="ECO:0000256" key="1">
    <source>
        <dbReference type="ARBA" id="ARBA00005179"/>
    </source>
</evidence>
<dbReference type="CDD" id="cd13929">
    <property type="entry name" value="PT-DMATS_CymD"/>
    <property type="match status" value="1"/>
</dbReference>
<dbReference type="EMBL" id="ML742101">
    <property type="protein sequence ID" value="KAE8150170.1"/>
    <property type="molecule type" value="Genomic_DNA"/>
</dbReference>
<reference evidence="4 5" key="1">
    <citation type="submission" date="2019-04" db="EMBL/GenBank/DDBJ databases">
        <title>Friends and foes A comparative genomics study of 23 Aspergillus species from section Flavi.</title>
        <authorList>
            <consortium name="DOE Joint Genome Institute"/>
            <person name="Kjaerbolling I."/>
            <person name="Vesth T."/>
            <person name="Frisvad J.C."/>
            <person name="Nybo J.L."/>
            <person name="Theobald S."/>
            <person name="Kildgaard S."/>
            <person name="Isbrandt T."/>
            <person name="Kuo A."/>
            <person name="Sato A."/>
            <person name="Lyhne E.K."/>
            <person name="Kogle M.E."/>
            <person name="Wiebenga A."/>
            <person name="Kun R.S."/>
            <person name="Lubbers R.J."/>
            <person name="Makela M.R."/>
            <person name="Barry K."/>
            <person name="Chovatia M."/>
            <person name="Clum A."/>
            <person name="Daum C."/>
            <person name="Haridas S."/>
            <person name="He G."/>
            <person name="LaButti K."/>
            <person name="Lipzen A."/>
            <person name="Mondo S."/>
            <person name="Riley R."/>
            <person name="Salamov A."/>
            <person name="Simmons B.A."/>
            <person name="Magnuson J.K."/>
            <person name="Henrissat B."/>
            <person name="Mortensen U.H."/>
            <person name="Larsen T.O."/>
            <person name="Devries R.P."/>
            <person name="Grigoriev I.V."/>
            <person name="Machida M."/>
            <person name="Baker S.E."/>
            <person name="Andersen M.R."/>
        </authorList>
    </citation>
    <scope>NUCLEOTIDE SEQUENCE [LARGE SCALE GENOMIC DNA]</scope>
    <source>
        <strain evidence="4 5">IBT 18842</strain>
    </source>
</reference>
<comment type="similarity">
    <text evidence="2">Belongs to the tryptophan dimethylallyltransferase family.</text>
</comment>
<dbReference type="GO" id="GO:0009820">
    <property type="term" value="P:alkaloid metabolic process"/>
    <property type="evidence" value="ECO:0007669"/>
    <property type="project" value="InterPro"/>
</dbReference>
<protein>
    <submittedName>
        <fullName evidence="4">Aromatic prenyltransferase</fullName>
    </submittedName>
</protein>
<dbReference type="SFLD" id="SFLDS00036">
    <property type="entry name" value="Aromatic_Prenyltransferase"/>
    <property type="match status" value="1"/>
</dbReference>
<keyword evidence="5" id="KW-1185">Reference proteome</keyword>
<organism evidence="4 5">
    <name type="scientific">Aspergillus avenaceus</name>
    <dbReference type="NCBI Taxonomy" id="36643"/>
    <lineage>
        <taxon>Eukaryota</taxon>
        <taxon>Fungi</taxon>
        <taxon>Dikarya</taxon>
        <taxon>Ascomycota</taxon>
        <taxon>Pezizomycotina</taxon>
        <taxon>Eurotiomycetes</taxon>
        <taxon>Eurotiomycetidae</taxon>
        <taxon>Eurotiales</taxon>
        <taxon>Aspergillaceae</taxon>
        <taxon>Aspergillus</taxon>
        <taxon>Aspergillus subgen. Circumdati</taxon>
    </lineage>
</organism>
<gene>
    <name evidence="4" type="ORF">BDV25DRAFT_129773</name>
</gene>
<dbReference type="Proteomes" id="UP000325780">
    <property type="component" value="Unassembled WGS sequence"/>
</dbReference>
<sequence>MLQLASYDAASISTHTAFFHEHVSRTLGPHPRGTGPTTWQSFMTDDHTPVELSWCWSSTSPTPSVRYAVEAIGYPDLDQACTDDDPSSALLECTRDLAPGLDMLLAEHFTNTLTTSGSKRESGSGSGSESQIFLGFDLNKDKITVKQYFIPFQRSKKDNTTPLTTIMESLHTLPPQGRTLLQPLNKLTTFLSSPNQTQQEIQIQILATDNLPPTQSRIKLYLRNKTTTFPSVLNMLTLNNQIPLSAEMRATLKELWELVFGVLSVDSALGDGDMHPTAGMLYYYELGPGSVVPKSKVYLPVRHYARDDAQVARGLDAFLSRRGLGLGLGSRGYFEGVGELCEHRELESGLGFHTYISFACEGDRWNVTSYINPEVYHSSRDA</sequence>
<evidence type="ECO:0000313" key="4">
    <source>
        <dbReference type="EMBL" id="KAE8150170.1"/>
    </source>
</evidence>
<name>A0A5N6TV55_ASPAV</name>
<dbReference type="PANTHER" id="PTHR40627:SF4">
    <property type="entry name" value="PRENYLTRANSFERASE ASQH1-RELATED"/>
    <property type="match status" value="1"/>
</dbReference>
<proteinExistence type="inferred from homology"/>
<evidence type="ECO:0000313" key="5">
    <source>
        <dbReference type="Proteomes" id="UP000325780"/>
    </source>
</evidence>
<dbReference type="AlphaFoldDB" id="A0A5N6TV55"/>
<comment type="pathway">
    <text evidence="1">Secondary metabolite biosynthesis.</text>
</comment>
<dbReference type="OrthoDB" id="3354387at2759"/>
<dbReference type="InterPro" id="IPR033964">
    <property type="entry name" value="ABBA"/>
</dbReference>